<feature type="compositionally biased region" description="Acidic residues" evidence="10">
    <location>
        <begin position="640"/>
        <end position="651"/>
    </location>
</feature>
<keyword evidence="3" id="KW-0479">Metal-binding</keyword>
<feature type="compositionally biased region" description="Low complexity" evidence="10">
    <location>
        <begin position="194"/>
        <end position="204"/>
    </location>
</feature>
<organism evidence="14 15">
    <name type="scientific">Edaphochlamys debaryana</name>
    <dbReference type="NCBI Taxonomy" id="47281"/>
    <lineage>
        <taxon>Eukaryota</taxon>
        <taxon>Viridiplantae</taxon>
        <taxon>Chlorophyta</taxon>
        <taxon>core chlorophytes</taxon>
        <taxon>Chlorophyceae</taxon>
        <taxon>CS clade</taxon>
        <taxon>Chlamydomonadales</taxon>
        <taxon>Chlamydomonadales incertae sedis</taxon>
        <taxon>Edaphochlamys</taxon>
    </lineage>
</organism>
<proteinExistence type="inferred from homology"/>
<dbReference type="InterPro" id="IPR013083">
    <property type="entry name" value="Znf_RING/FYVE/PHD"/>
</dbReference>
<keyword evidence="2" id="KW-0808">Transferase</keyword>
<sequence>MAPSGGGGGADVVAVGGWSGHAGADAEAWQAQVEELLALQSVYESGFSILSAPGVHPGSGSGSGPGSSNGAGGSGGRSGSPGGSSDGGGGGASGAWAGPLDAEELLALGPPPELTGAGPSSLGPSGPGPGPGPGWFVAEALVSCEVPPGGLQLVVEMPPMQPPPPPSPSPSPKPLAPSANEPPAAGPGSGPGQGQAQARAQAGPRVQGKQGGAQSPAGAKEADGRAGGRGRGGGRGGRSSGREGGRGGRAGPHSPPTPPIVVDAAPAPAPAPTPPPPPPVTVIPSEPPPPPQPPTRIPFGAPLHHLSPISVTLAFPPSYPAAEPPRVALRAPWLRPGQAAALRTALLQLWDEQGPGGPVAWTWLEWLRMDALQALGLTRELLLKPPSGGGAEDDEAGAEEAGAEAGTRLSRAELAAALAAAEADAQVVAAAAAQKGGAGYGGGGGAGGAAAAAAVALAAAGELQAVALAMARYSALRERQVFDSSNVSCSICLDEHLGARCVRLPECGDAFCGGCLATHLRTQLREGAVGNMRCPAPACRRQLPPALLREMLEPGEFERWEQLTLQRTLDTMEDLVYCPRCRQPCLEDPDHSVLCPSCFFSFCSLCEESWHPGSACLDPEARLTLLEARRRRVAGAEAGEGGEGEGDEEGGEGGGAGRHRVSLTELARKELDKRNQLKSLAMMRSTTRQCPMCHMAVEKSEGCNKMTCAYCGTFFCWKCGMSIHGYDHFSQEPGQGGCVLFDQEEIDRWNARWGGPARPEPRQPPALAAWMQGVPAGQEVRIRHCTVCGQPNVKVGNNNAMRCWSCNSHFCYLCRAWLRNKPGEHFGAGAGKCRQHSPD</sequence>
<feature type="region of interest" description="Disordered" evidence="10">
    <location>
        <begin position="634"/>
        <end position="662"/>
    </location>
</feature>
<dbReference type="SMART" id="SM00647">
    <property type="entry name" value="IBR"/>
    <property type="match status" value="2"/>
</dbReference>
<feature type="compositionally biased region" description="Gly residues" evidence="10">
    <location>
        <begin position="227"/>
        <end position="239"/>
    </location>
</feature>
<feature type="domain" description="C2H2-type" evidence="12">
    <location>
        <begin position="706"/>
        <end position="733"/>
    </location>
</feature>
<dbReference type="InterPro" id="IPR006575">
    <property type="entry name" value="RWD_dom"/>
</dbReference>
<dbReference type="InterPro" id="IPR051628">
    <property type="entry name" value="LUBAC_E3_Ligases"/>
</dbReference>
<evidence type="ECO:0000256" key="9">
    <source>
        <dbReference type="PROSITE-ProRule" id="PRU00042"/>
    </source>
</evidence>
<dbReference type="InterPro" id="IPR016135">
    <property type="entry name" value="UBQ-conjugating_enzyme/RWD"/>
</dbReference>
<feature type="domain" description="RING-type" evidence="13">
    <location>
        <begin position="485"/>
        <end position="742"/>
    </location>
</feature>
<keyword evidence="15" id="KW-1185">Reference proteome</keyword>
<feature type="region of interest" description="Disordered" evidence="10">
    <location>
        <begin position="153"/>
        <end position="302"/>
    </location>
</feature>
<evidence type="ECO:0000256" key="5">
    <source>
        <dbReference type="ARBA" id="ARBA00022771"/>
    </source>
</evidence>
<dbReference type="InterPro" id="IPR013087">
    <property type="entry name" value="Znf_C2H2_type"/>
</dbReference>
<evidence type="ECO:0000256" key="1">
    <source>
        <dbReference type="ARBA" id="ARBA00004906"/>
    </source>
</evidence>
<dbReference type="Pfam" id="PF01485">
    <property type="entry name" value="IBR"/>
    <property type="match status" value="1"/>
</dbReference>
<dbReference type="InterPro" id="IPR001841">
    <property type="entry name" value="Znf_RING"/>
</dbReference>
<feature type="compositionally biased region" description="Acidic residues" evidence="10">
    <location>
        <begin position="391"/>
        <end position="402"/>
    </location>
</feature>
<evidence type="ECO:0008006" key="16">
    <source>
        <dbReference type="Google" id="ProtNLM"/>
    </source>
</evidence>
<evidence type="ECO:0000256" key="3">
    <source>
        <dbReference type="ARBA" id="ARBA00022723"/>
    </source>
</evidence>
<evidence type="ECO:0000256" key="6">
    <source>
        <dbReference type="ARBA" id="ARBA00022786"/>
    </source>
</evidence>
<dbReference type="SUPFAM" id="SSF57850">
    <property type="entry name" value="RING/U-box"/>
    <property type="match status" value="4"/>
</dbReference>
<evidence type="ECO:0000313" key="14">
    <source>
        <dbReference type="EMBL" id="KAG2493664.1"/>
    </source>
</evidence>
<dbReference type="AlphaFoldDB" id="A0A835Y1Q5"/>
<reference evidence="14" key="1">
    <citation type="journal article" date="2020" name="bioRxiv">
        <title>Comparative genomics of Chlamydomonas.</title>
        <authorList>
            <person name="Craig R.J."/>
            <person name="Hasan A.R."/>
            <person name="Ness R.W."/>
            <person name="Keightley P.D."/>
        </authorList>
    </citation>
    <scope>NUCLEOTIDE SEQUENCE</scope>
    <source>
        <strain evidence="14">CCAP 11/70</strain>
    </source>
</reference>
<dbReference type="GO" id="GO:0016740">
    <property type="term" value="F:transferase activity"/>
    <property type="evidence" value="ECO:0007669"/>
    <property type="project" value="UniProtKB-KW"/>
</dbReference>
<dbReference type="Gene3D" id="3.30.40.10">
    <property type="entry name" value="Zinc/RING finger domain, C3HC4 (zinc finger)"/>
    <property type="match status" value="1"/>
</dbReference>
<dbReference type="PROSITE" id="PS50089">
    <property type="entry name" value="ZF_RING_2"/>
    <property type="match status" value="1"/>
</dbReference>
<dbReference type="InterPro" id="IPR002867">
    <property type="entry name" value="IBR_dom"/>
</dbReference>
<dbReference type="Gene3D" id="3.10.110.10">
    <property type="entry name" value="Ubiquitin Conjugating Enzyme"/>
    <property type="match status" value="1"/>
</dbReference>
<dbReference type="GO" id="GO:0008270">
    <property type="term" value="F:zinc ion binding"/>
    <property type="evidence" value="ECO:0007669"/>
    <property type="project" value="UniProtKB-KW"/>
</dbReference>
<dbReference type="Pfam" id="PF05773">
    <property type="entry name" value="RWD"/>
    <property type="match status" value="1"/>
</dbReference>
<dbReference type="FunFam" id="3.30.40.10:FF:000137">
    <property type="entry name" value="RanBP-type and C3HC4-type zinc finger-containing protein 1"/>
    <property type="match status" value="1"/>
</dbReference>
<feature type="domain" description="RING-type" evidence="11">
    <location>
        <begin position="489"/>
        <end position="535"/>
    </location>
</feature>
<dbReference type="Gene3D" id="1.20.120.1750">
    <property type="match status" value="1"/>
</dbReference>
<dbReference type="CDD" id="cd20341">
    <property type="entry name" value="BRcat_RBR_RNF14"/>
    <property type="match status" value="1"/>
</dbReference>
<dbReference type="InterPro" id="IPR047548">
    <property type="entry name" value="Rcat_RBR_RNF14"/>
</dbReference>
<keyword evidence="7" id="KW-0862">Zinc</keyword>
<feature type="compositionally biased region" description="Pro residues" evidence="10">
    <location>
        <begin position="267"/>
        <end position="296"/>
    </location>
</feature>
<dbReference type="OrthoDB" id="1431934at2759"/>
<comment type="caution">
    <text evidence="14">The sequence shown here is derived from an EMBL/GenBank/DDBJ whole genome shotgun (WGS) entry which is preliminary data.</text>
</comment>
<dbReference type="SUPFAM" id="SSF54495">
    <property type="entry name" value="UBC-like"/>
    <property type="match status" value="1"/>
</dbReference>
<gene>
    <name evidence="14" type="ORF">HYH03_008178</name>
</gene>
<dbReference type="EMBL" id="JAEHOE010000036">
    <property type="protein sequence ID" value="KAG2493664.1"/>
    <property type="molecule type" value="Genomic_DNA"/>
</dbReference>
<evidence type="ECO:0000259" key="12">
    <source>
        <dbReference type="PROSITE" id="PS50157"/>
    </source>
</evidence>
<evidence type="ECO:0000259" key="13">
    <source>
        <dbReference type="PROSITE" id="PS51873"/>
    </source>
</evidence>
<dbReference type="CDD" id="cd20354">
    <property type="entry name" value="Rcat_RBR_RNF14"/>
    <property type="match status" value="1"/>
</dbReference>
<evidence type="ECO:0000256" key="4">
    <source>
        <dbReference type="ARBA" id="ARBA00022737"/>
    </source>
</evidence>
<dbReference type="PANTHER" id="PTHR22770:SF13">
    <property type="entry name" value="RING-TYPE DOMAIN-CONTAINING PROTEIN"/>
    <property type="match status" value="1"/>
</dbReference>
<dbReference type="Proteomes" id="UP000612055">
    <property type="component" value="Unassembled WGS sequence"/>
</dbReference>
<dbReference type="InterPro" id="IPR044066">
    <property type="entry name" value="TRIAD_supradom"/>
</dbReference>
<dbReference type="Pfam" id="PF26200">
    <property type="entry name" value="Rcat_RNF216"/>
    <property type="match status" value="1"/>
</dbReference>
<feature type="compositionally biased region" description="Low complexity" evidence="10">
    <location>
        <begin position="94"/>
        <end position="124"/>
    </location>
</feature>
<keyword evidence="5 9" id="KW-0863">Zinc-finger</keyword>
<dbReference type="CDD" id="cd23820">
    <property type="entry name" value="RWD_RNF14"/>
    <property type="match status" value="1"/>
</dbReference>
<dbReference type="PROSITE" id="PS51873">
    <property type="entry name" value="TRIAD"/>
    <property type="match status" value="1"/>
</dbReference>
<dbReference type="PROSITE" id="PS50157">
    <property type="entry name" value="ZINC_FINGER_C2H2_2"/>
    <property type="match status" value="1"/>
</dbReference>
<feature type="compositionally biased region" description="Pro residues" evidence="10">
    <location>
        <begin position="159"/>
        <end position="175"/>
    </location>
</feature>
<evidence type="ECO:0000313" key="15">
    <source>
        <dbReference type="Proteomes" id="UP000612055"/>
    </source>
</evidence>
<evidence type="ECO:0000256" key="7">
    <source>
        <dbReference type="ARBA" id="ARBA00022833"/>
    </source>
</evidence>
<dbReference type="PANTHER" id="PTHR22770">
    <property type="entry name" value="UBIQUITIN CONJUGATING ENZYME 7 INTERACTING PROTEIN-RELATED"/>
    <property type="match status" value="1"/>
</dbReference>
<protein>
    <recommendedName>
        <fullName evidence="16">RBR-type E3 ubiquitin transferase</fullName>
    </recommendedName>
</protein>
<name>A0A835Y1Q5_9CHLO</name>
<keyword evidence="4" id="KW-0677">Repeat</keyword>
<feature type="compositionally biased region" description="Gly residues" evidence="10">
    <location>
        <begin position="57"/>
        <end position="93"/>
    </location>
</feature>
<feature type="region of interest" description="Disordered" evidence="10">
    <location>
        <begin position="385"/>
        <end position="404"/>
    </location>
</feature>
<evidence type="ECO:0000256" key="2">
    <source>
        <dbReference type="ARBA" id="ARBA00022679"/>
    </source>
</evidence>
<evidence type="ECO:0000259" key="11">
    <source>
        <dbReference type="PROSITE" id="PS50089"/>
    </source>
</evidence>
<evidence type="ECO:0000256" key="8">
    <source>
        <dbReference type="ARBA" id="ARBA00044508"/>
    </source>
</evidence>
<dbReference type="PROSITE" id="PS00028">
    <property type="entry name" value="ZINC_FINGER_C2H2_1"/>
    <property type="match status" value="1"/>
</dbReference>
<feature type="region of interest" description="Disordered" evidence="10">
    <location>
        <begin position="54"/>
        <end position="134"/>
    </location>
</feature>
<evidence type="ECO:0000256" key="10">
    <source>
        <dbReference type="SAM" id="MobiDB-lite"/>
    </source>
</evidence>
<comment type="similarity">
    <text evidence="8">Belongs to the RBR family. RNF14 subfamily.</text>
</comment>
<comment type="pathway">
    <text evidence="1">Protein modification; protein ubiquitination.</text>
</comment>
<keyword evidence="6" id="KW-0833">Ubl conjugation pathway</keyword>
<accession>A0A835Y1Q5</accession>